<comment type="subcellular location">
    <subcellularLocation>
        <location evidence="2">Endomembrane system</location>
    </subcellularLocation>
    <subcellularLocation>
        <location evidence="1">Membrane</location>
        <topology evidence="1">Single-pass membrane protein</topology>
    </subcellularLocation>
</comment>
<keyword evidence="7" id="KW-1015">Disulfide bond</keyword>
<keyword evidence="9" id="KW-0732">Signal</keyword>
<dbReference type="AlphaFoldDB" id="A0ABD3WMV8"/>
<comment type="caution">
    <text evidence="8">Lacks conserved residue(s) required for the propagation of feature annotation.</text>
</comment>
<dbReference type="SMART" id="SM00494">
    <property type="entry name" value="ChtBD2"/>
    <property type="match status" value="1"/>
</dbReference>
<sequence length="447" mass="48421">MDTFIGTVVSFLCLLISSCEVLSQTTADRCIDASGIVQDGQTCTQLIASQPGMCYDTVVNIMCCQTCRNKSTGVRGCEFGDLSPNCNRTLCDQYPDPTLCCGTCTALSLTSTEATTASACSANQFQCQQNGVCISLKQRCDGFPDCLDGSDENTGCFGGVICSEGQVACADGSQCIPKELVCDGIPNCPDFSDENSTICPASGKTNMPSTMSSSKTTASTITVTTWKAMTTMNTTNATKEVTSTILERTTSLPKTISESVATTTILGTETTTIPTTQSSQTPSIRTSTTRIPITTQRVNINTGRTPATTHPITVSTKNMPTTTWRKIVTTPKIPNTTQRISQATKQVPTTTRRARITSQRAPATSATFTTQMPAVITQRPPCIYVPFRSWMCNSVYRGYFPNVEDDCRSFYVCEWGYLYYCQCPYYTRFSRSSLVCDWASSVSCDAD</sequence>
<dbReference type="EMBL" id="JBJQND010000005">
    <property type="protein sequence ID" value="KAL3875312.1"/>
    <property type="molecule type" value="Genomic_DNA"/>
</dbReference>
<name>A0ABD3WMV8_SINWO</name>
<dbReference type="Pfam" id="PF00057">
    <property type="entry name" value="Ldl_recept_a"/>
    <property type="match status" value="2"/>
</dbReference>
<keyword evidence="4" id="KW-0677">Repeat</keyword>
<accession>A0ABD3WMV8</accession>
<dbReference type="GO" id="GO:0016192">
    <property type="term" value="P:vesicle-mediated transport"/>
    <property type="evidence" value="ECO:0007669"/>
    <property type="project" value="UniProtKB-ARBA"/>
</dbReference>
<keyword evidence="12" id="KW-1185">Reference proteome</keyword>
<dbReference type="CDD" id="cd00112">
    <property type="entry name" value="LDLa"/>
    <property type="match status" value="2"/>
</dbReference>
<protein>
    <recommendedName>
        <fullName evidence="10">Chitin-binding type-2 domain-containing protein</fullName>
    </recommendedName>
</protein>
<dbReference type="InterPro" id="IPR036055">
    <property type="entry name" value="LDL_receptor-like_sf"/>
</dbReference>
<evidence type="ECO:0000259" key="10">
    <source>
        <dbReference type="PROSITE" id="PS50940"/>
    </source>
</evidence>
<evidence type="ECO:0000256" key="3">
    <source>
        <dbReference type="ARBA" id="ARBA00022692"/>
    </source>
</evidence>
<proteinExistence type="predicted"/>
<dbReference type="InterPro" id="IPR050685">
    <property type="entry name" value="LDLR"/>
</dbReference>
<dbReference type="GO" id="GO:0016020">
    <property type="term" value="C:membrane"/>
    <property type="evidence" value="ECO:0007669"/>
    <property type="project" value="UniProtKB-SubCell"/>
</dbReference>
<evidence type="ECO:0000256" key="7">
    <source>
        <dbReference type="ARBA" id="ARBA00023157"/>
    </source>
</evidence>
<dbReference type="GO" id="GO:0012505">
    <property type="term" value="C:endomembrane system"/>
    <property type="evidence" value="ECO:0007669"/>
    <property type="project" value="UniProtKB-SubCell"/>
</dbReference>
<evidence type="ECO:0000256" key="9">
    <source>
        <dbReference type="SAM" id="SignalP"/>
    </source>
</evidence>
<dbReference type="Gene3D" id="4.10.400.10">
    <property type="entry name" value="Low-density Lipoprotein Receptor"/>
    <property type="match status" value="2"/>
</dbReference>
<dbReference type="SUPFAM" id="SSF57424">
    <property type="entry name" value="LDL receptor-like module"/>
    <property type="match status" value="2"/>
</dbReference>
<evidence type="ECO:0000256" key="1">
    <source>
        <dbReference type="ARBA" id="ARBA00004167"/>
    </source>
</evidence>
<dbReference type="InterPro" id="IPR002557">
    <property type="entry name" value="Chitin-bd_dom"/>
</dbReference>
<dbReference type="InterPro" id="IPR036508">
    <property type="entry name" value="Chitin-bd_dom_sf"/>
</dbReference>
<keyword evidence="3" id="KW-0812">Transmembrane</keyword>
<dbReference type="Pfam" id="PF01607">
    <property type="entry name" value="CBM_14"/>
    <property type="match status" value="1"/>
</dbReference>
<keyword evidence="5" id="KW-1133">Transmembrane helix</keyword>
<evidence type="ECO:0000256" key="4">
    <source>
        <dbReference type="ARBA" id="ARBA00022737"/>
    </source>
</evidence>
<dbReference type="PROSITE" id="PS50940">
    <property type="entry name" value="CHIT_BIND_II"/>
    <property type="match status" value="1"/>
</dbReference>
<feature type="domain" description="Chitin-binding type-2" evidence="10">
    <location>
        <begin position="389"/>
        <end position="446"/>
    </location>
</feature>
<gene>
    <name evidence="11" type="ORF">ACJMK2_033277</name>
</gene>
<organism evidence="11 12">
    <name type="scientific">Sinanodonta woodiana</name>
    <name type="common">Chinese pond mussel</name>
    <name type="synonym">Anodonta woodiana</name>
    <dbReference type="NCBI Taxonomy" id="1069815"/>
    <lineage>
        <taxon>Eukaryota</taxon>
        <taxon>Metazoa</taxon>
        <taxon>Spiralia</taxon>
        <taxon>Lophotrochozoa</taxon>
        <taxon>Mollusca</taxon>
        <taxon>Bivalvia</taxon>
        <taxon>Autobranchia</taxon>
        <taxon>Heteroconchia</taxon>
        <taxon>Palaeoheterodonta</taxon>
        <taxon>Unionida</taxon>
        <taxon>Unionoidea</taxon>
        <taxon>Unionidae</taxon>
        <taxon>Unioninae</taxon>
        <taxon>Sinanodonta</taxon>
    </lineage>
</organism>
<feature type="chain" id="PRO_5044870261" description="Chitin-binding type-2 domain-containing protein" evidence="9">
    <location>
        <begin position="28"/>
        <end position="447"/>
    </location>
</feature>
<evidence type="ECO:0000256" key="6">
    <source>
        <dbReference type="ARBA" id="ARBA00023136"/>
    </source>
</evidence>
<dbReference type="PROSITE" id="PS01209">
    <property type="entry name" value="LDLRA_1"/>
    <property type="match status" value="2"/>
</dbReference>
<dbReference type="SUPFAM" id="SSF57625">
    <property type="entry name" value="Invertebrate chitin-binding proteins"/>
    <property type="match status" value="1"/>
</dbReference>
<evidence type="ECO:0000313" key="11">
    <source>
        <dbReference type="EMBL" id="KAL3875312.1"/>
    </source>
</evidence>
<evidence type="ECO:0000313" key="12">
    <source>
        <dbReference type="Proteomes" id="UP001634394"/>
    </source>
</evidence>
<dbReference type="PRINTS" id="PR00261">
    <property type="entry name" value="LDLRECEPTOR"/>
</dbReference>
<evidence type="ECO:0000256" key="8">
    <source>
        <dbReference type="PROSITE-ProRule" id="PRU00124"/>
    </source>
</evidence>
<comment type="caution">
    <text evidence="11">The sequence shown here is derived from an EMBL/GenBank/DDBJ whole genome shotgun (WGS) entry which is preliminary data.</text>
</comment>
<dbReference type="InterPro" id="IPR002172">
    <property type="entry name" value="LDrepeatLR_classA_rpt"/>
</dbReference>
<dbReference type="PROSITE" id="PS50068">
    <property type="entry name" value="LDLRA_2"/>
    <property type="match status" value="2"/>
</dbReference>
<dbReference type="SMART" id="SM00192">
    <property type="entry name" value="LDLa"/>
    <property type="match status" value="2"/>
</dbReference>
<dbReference type="Gene3D" id="2.170.140.10">
    <property type="entry name" value="Chitin binding domain"/>
    <property type="match status" value="1"/>
</dbReference>
<dbReference type="Proteomes" id="UP001634394">
    <property type="component" value="Unassembled WGS sequence"/>
</dbReference>
<reference evidence="11 12" key="1">
    <citation type="submission" date="2024-11" db="EMBL/GenBank/DDBJ databases">
        <title>Chromosome-level genome assembly of the freshwater bivalve Anodonta woodiana.</title>
        <authorList>
            <person name="Chen X."/>
        </authorList>
    </citation>
    <scope>NUCLEOTIDE SEQUENCE [LARGE SCALE GENOMIC DNA]</scope>
    <source>
        <strain evidence="11">MN2024</strain>
        <tissue evidence="11">Gills</tissue>
    </source>
</reference>
<feature type="signal peptide" evidence="9">
    <location>
        <begin position="1"/>
        <end position="27"/>
    </location>
</feature>
<keyword evidence="6" id="KW-0472">Membrane</keyword>
<dbReference type="InterPro" id="IPR023415">
    <property type="entry name" value="LDLR_class-A_CS"/>
</dbReference>
<evidence type="ECO:0000256" key="2">
    <source>
        <dbReference type="ARBA" id="ARBA00004308"/>
    </source>
</evidence>
<dbReference type="PANTHER" id="PTHR24270">
    <property type="entry name" value="LOW-DENSITY LIPOPROTEIN RECEPTOR-RELATED"/>
    <property type="match status" value="1"/>
</dbReference>
<evidence type="ECO:0000256" key="5">
    <source>
        <dbReference type="ARBA" id="ARBA00022989"/>
    </source>
</evidence>